<accession>A0A8T5V9U3</accession>
<name>A0A8T5V9U3_9BRAD</name>
<feature type="compositionally biased region" description="Basic residues" evidence="1">
    <location>
        <begin position="62"/>
        <end position="80"/>
    </location>
</feature>
<sequence length="80" mass="8686">MFSYLYVGFRGLTLRPRSVLNGAVVFACANFGLRIVMGSGGQSNWLIVPARKSANVFGSHPHGGRSLRKVGLRHASQRLS</sequence>
<reference evidence="2" key="2">
    <citation type="submission" date="2022-04" db="EMBL/GenBank/DDBJ databases">
        <authorList>
            <person name="Bromfield E.S.P."/>
            <person name="Cloutier S."/>
        </authorList>
    </citation>
    <scope>NUCLEOTIDE SEQUENCE</scope>
    <source>
        <strain evidence="2">1S5</strain>
    </source>
</reference>
<reference evidence="2" key="1">
    <citation type="journal article" date="2017" name="Syst. Appl. Microbiol.">
        <title>Soybeans inoculated with root zone soils of Canadian native legumes harbour diverse and novel Bradyrhizobium spp. that possess agricultural potential.</title>
        <authorList>
            <person name="Bromfield E.S.P."/>
            <person name="Cloutier S."/>
            <person name="Tambong J.T."/>
            <person name="Tran Thi T.V."/>
        </authorList>
    </citation>
    <scope>NUCLEOTIDE SEQUENCE</scope>
    <source>
        <strain evidence="2">1S5</strain>
    </source>
</reference>
<dbReference type="EMBL" id="CP096255">
    <property type="protein sequence ID" value="UPT91424.1"/>
    <property type="molecule type" value="Genomic_DNA"/>
</dbReference>
<dbReference type="RefSeq" id="WP_166097042.1">
    <property type="nucleotide sequence ID" value="NZ_CP096255.1"/>
</dbReference>
<dbReference type="Proteomes" id="UP000551709">
    <property type="component" value="Chromosome"/>
</dbReference>
<dbReference type="AlphaFoldDB" id="A0A8T5V9U3"/>
<proteinExistence type="predicted"/>
<organism evidence="2 3">
    <name type="scientific">Bradyrhizobium barranii subsp. apii</name>
    <dbReference type="NCBI Taxonomy" id="2819348"/>
    <lineage>
        <taxon>Bacteria</taxon>
        <taxon>Pseudomonadati</taxon>
        <taxon>Pseudomonadota</taxon>
        <taxon>Alphaproteobacteria</taxon>
        <taxon>Hyphomicrobiales</taxon>
        <taxon>Nitrobacteraceae</taxon>
        <taxon>Bradyrhizobium</taxon>
        <taxon>Bradyrhizobium barranii</taxon>
    </lineage>
</organism>
<evidence type="ECO:0000313" key="2">
    <source>
        <dbReference type="EMBL" id="UPT91424.1"/>
    </source>
</evidence>
<protein>
    <submittedName>
        <fullName evidence="2">Uncharacterized protein</fullName>
    </submittedName>
</protein>
<feature type="region of interest" description="Disordered" evidence="1">
    <location>
        <begin position="59"/>
        <end position="80"/>
    </location>
</feature>
<gene>
    <name evidence="2" type="ORF">HAP41_0000022355</name>
</gene>
<evidence type="ECO:0000256" key="1">
    <source>
        <dbReference type="SAM" id="MobiDB-lite"/>
    </source>
</evidence>
<evidence type="ECO:0000313" key="3">
    <source>
        <dbReference type="Proteomes" id="UP000551709"/>
    </source>
</evidence>